<proteinExistence type="predicted"/>
<name>A0A411EB85_9FLAO</name>
<reference evidence="2 3" key="1">
    <citation type="submission" date="2019-01" db="EMBL/GenBank/DDBJ databases">
        <title>Muriicola soli sp. nov., isolated from soil.</title>
        <authorList>
            <person name="Kang H.J."/>
            <person name="Kim S.B."/>
        </authorList>
    </citation>
    <scope>NUCLEOTIDE SEQUENCE [LARGE SCALE GENOMIC DNA]</scope>
    <source>
        <strain evidence="2 3">MMS17-SY002</strain>
    </source>
</reference>
<gene>
    <name evidence="2" type="ORF">EQY75_10565</name>
</gene>
<evidence type="ECO:0000259" key="1">
    <source>
        <dbReference type="Pfam" id="PF21347"/>
    </source>
</evidence>
<dbReference type="RefSeq" id="WP_129605683.1">
    <property type="nucleotide sequence ID" value="NZ_CP035544.1"/>
</dbReference>
<dbReference type="InterPro" id="IPR049279">
    <property type="entry name" value="DUF3108-like"/>
</dbReference>
<organism evidence="2 3">
    <name type="scientific">Muriicola soli</name>
    <dbReference type="NCBI Taxonomy" id="2507538"/>
    <lineage>
        <taxon>Bacteria</taxon>
        <taxon>Pseudomonadati</taxon>
        <taxon>Bacteroidota</taxon>
        <taxon>Flavobacteriia</taxon>
        <taxon>Flavobacteriales</taxon>
        <taxon>Flavobacteriaceae</taxon>
        <taxon>Muriicola</taxon>
    </lineage>
</organism>
<dbReference type="Gene3D" id="2.40.360.20">
    <property type="match status" value="1"/>
</dbReference>
<dbReference type="AlphaFoldDB" id="A0A411EB85"/>
<protein>
    <recommendedName>
        <fullName evidence="1">DUF3108 domain-containing protein</fullName>
    </recommendedName>
</protein>
<dbReference type="Proteomes" id="UP000290889">
    <property type="component" value="Chromosome"/>
</dbReference>
<keyword evidence="3" id="KW-1185">Reference proteome</keyword>
<accession>A0A411EB85</accession>
<sequence length="229" mass="25819">MKKIILSLCLILFLIGGVYSQDCSIYYPMKEGATFQYTNYDKKGKTEGVLDYEITEVIANGGATQATMVIVMKDEKGKEIYNTDYSFTCEDNKVSIDYESLVPDNLFEQMGDMEMEITGTDIELPNNLEVGQVLPDANVTMTMKMGGMNMKTTVNILNRKVEKMETVTTSAGSFKCYVIYSDSQTKTMGMNKTFPSRLWLAEGVGMVKQETYKKNQDLMSWTELTAYSN</sequence>
<dbReference type="OrthoDB" id="665223at2"/>
<evidence type="ECO:0000313" key="3">
    <source>
        <dbReference type="Proteomes" id="UP000290889"/>
    </source>
</evidence>
<dbReference type="EMBL" id="CP035544">
    <property type="protein sequence ID" value="QBA64929.1"/>
    <property type="molecule type" value="Genomic_DNA"/>
</dbReference>
<dbReference type="KEGG" id="mur:EQY75_10565"/>
<dbReference type="Pfam" id="PF21347">
    <property type="entry name" value="DUF3108_like"/>
    <property type="match status" value="1"/>
</dbReference>
<feature type="domain" description="DUF3108" evidence="1">
    <location>
        <begin position="30"/>
        <end position="224"/>
    </location>
</feature>
<evidence type="ECO:0000313" key="2">
    <source>
        <dbReference type="EMBL" id="QBA64929.1"/>
    </source>
</evidence>